<dbReference type="EC" id="4.2.1.24" evidence="5 16"/>
<feature type="binding site" evidence="13">
    <location>
        <position position="315"/>
    </location>
    <ligand>
        <name>5-aminolevulinate</name>
        <dbReference type="ChEBI" id="CHEBI:356416"/>
        <label>2</label>
    </ligand>
</feature>
<evidence type="ECO:0000256" key="14">
    <source>
        <dbReference type="PIRSR" id="PIRSR001415-3"/>
    </source>
</evidence>
<dbReference type="PIRSF" id="PIRSF001415">
    <property type="entry name" value="Porphbilin_synth"/>
    <property type="match status" value="1"/>
</dbReference>
<keyword evidence="14" id="KW-0862">Zinc</keyword>
<evidence type="ECO:0000256" key="3">
    <source>
        <dbReference type="ARBA" id="ARBA00008055"/>
    </source>
</evidence>
<evidence type="ECO:0000256" key="17">
    <source>
        <dbReference type="RuleBase" id="RU004161"/>
    </source>
</evidence>
<comment type="similarity">
    <text evidence="3 17">Belongs to the ALAD family.</text>
</comment>
<dbReference type="NCBIfam" id="NF006762">
    <property type="entry name" value="PRK09283.1"/>
    <property type="match status" value="1"/>
</dbReference>
<dbReference type="FunFam" id="3.20.20.70:FF:000019">
    <property type="entry name" value="Delta-aminolevulinic acid dehydratase"/>
    <property type="match status" value="1"/>
</dbReference>
<keyword evidence="15" id="KW-0460">Magnesium</keyword>
<name>G8TWE0_SULAD</name>
<protein>
    <recommendedName>
        <fullName evidence="6 16">Delta-aminolevulinic acid dehydratase</fullName>
        <ecNumber evidence="5 16">4.2.1.24</ecNumber>
    </recommendedName>
</protein>
<dbReference type="InterPro" id="IPR001731">
    <property type="entry name" value="ALAD"/>
</dbReference>
<dbReference type="GO" id="GO:0004655">
    <property type="term" value="F:porphobilinogen synthase activity"/>
    <property type="evidence" value="ECO:0007669"/>
    <property type="project" value="UniProtKB-EC"/>
</dbReference>
<keyword evidence="9 16" id="KW-0627">Porphyrin biosynthesis</keyword>
<evidence type="ECO:0000313" key="18">
    <source>
        <dbReference type="EMBL" id="AEW04838.1"/>
    </source>
</evidence>
<feature type="binding site" evidence="14">
    <location>
        <position position="124"/>
    </location>
    <ligand>
        <name>Zn(2+)</name>
        <dbReference type="ChEBI" id="CHEBI:29105"/>
        <note>catalytic</note>
    </ligand>
</feature>
<proteinExistence type="inferred from homology"/>
<evidence type="ECO:0000256" key="9">
    <source>
        <dbReference type="ARBA" id="ARBA00023244"/>
    </source>
</evidence>
<feature type="active site" description="Schiff-base intermediate with substrate" evidence="12">
    <location>
        <position position="197"/>
    </location>
</feature>
<feature type="binding site" evidence="14">
    <location>
        <position position="122"/>
    </location>
    <ligand>
        <name>Zn(2+)</name>
        <dbReference type="ChEBI" id="CHEBI:29105"/>
        <note>catalytic</note>
    </ligand>
</feature>
<feature type="active site" description="Schiff-base intermediate with substrate" evidence="12">
    <location>
        <position position="250"/>
    </location>
</feature>
<feature type="binding site" evidence="13">
    <location>
        <position position="219"/>
    </location>
    <ligand>
        <name>5-aminolevulinate</name>
        <dbReference type="ChEBI" id="CHEBI:356416"/>
        <label>1</label>
    </ligand>
</feature>
<dbReference type="Pfam" id="PF00490">
    <property type="entry name" value="ALAD"/>
    <property type="match status" value="1"/>
</dbReference>
<dbReference type="GO" id="GO:0005829">
    <property type="term" value="C:cytosol"/>
    <property type="evidence" value="ECO:0007669"/>
    <property type="project" value="TreeGrafter"/>
</dbReference>
<evidence type="ECO:0000256" key="15">
    <source>
        <dbReference type="PIRSR" id="PIRSR001415-5"/>
    </source>
</evidence>
<keyword evidence="19" id="KW-1185">Reference proteome</keyword>
<dbReference type="KEGG" id="sap:Sulac_1341"/>
<evidence type="ECO:0000256" key="7">
    <source>
        <dbReference type="ARBA" id="ARBA00023133"/>
    </source>
</evidence>
<dbReference type="GO" id="GO:0008270">
    <property type="term" value="F:zinc ion binding"/>
    <property type="evidence" value="ECO:0007669"/>
    <property type="project" value="TreeGrafter"/>
</dbReference>
<sequence>MFPSFPIERPRRLRRTEVLRDLVRETRLHPAELIYPVFVKPGRDRQDPIQSMPGIFQWSPDTLERHLTTAYQKGIKSFLLFGIPEHKDARGSEAYDPQGIIQVTLRRLRDALSDAVLIADLCLCEYTDHGHCGVLKGETVDNDVTLDLLAETAVRQAEAGASIVAPSDMMDGRVGAIRRALDQQGFQDIPIMSYAAKYASAFYGPFREAAENTPAFGDRRSYQMDPANRREALKEVFLDIEEGADLVIVKPALPYLDIVSDVKAAVKVPVAAYQVSGEYAMIEAAGRNGWIDRRRVVMETLTAIRRAGADMIITYFAPEVVDWIE</sequence>
<evidence type="ECO:0000313" key="19">
    <source>
        <dbReference type="Proteomes" id="UP000005439"/>
    </source>
</evidence>
<reference evidence="19" key="1">
    <citation type="submission" date="2011-12" db="EMBL/GenBank/DDBJ databases">
        <title>The complete genome of chromosome of Sulfobacillus acidophilus DSM 10332.</title>
        <authorList>
            <person name="Lucas S."/>
            <person name="Han J."/>
            <person name="Lapidus A."/>
            <person name="Bruce D."/>
            <person name="Goodwin L."/>
            <person name="Pitluck S."/>
            <person name="Peters L."/>
            <person name="Kyrpides N."/>
            <person name="Mavromatis K."/>
            <person name="Ivanova N."/>
            <person name="Mikhailova N."/>
            <person name="Chertkov O."/>
            <person name="Saunders E."/>
            <person name="Detter J.C."/>
            <person name="Tapia R."/>
            <person name="Han C."/>
            <person name="Land M."/>
            <person name="Hauser L."/>
            <person name="Markowitz V."/>
            <person name="Cheng J.-F."/>
            <person name="Hugenholtz P."/>
            <person name="Woyke T."/>
            <person name="Wu D."/>
            <person name="Pukall R."/>
            <person name="Gehrich-Schroeter G."/>
            <person name="Schneider S."/>
            <person name="Klenk H.-P."/>
            <person name="Eisen J.A."/>
        </authorList>
    </citation>
    <scope>NUCLEOTIDE SEQUENCE [LARGE SCALE GENOMIC DNA]</scope>
    <source>
        <strain evidence="19">ATCC 700253 / DSM 10332 / NAL</strain>
    </source>
</reference>
<accession>G8TWE0</accession>
<dbReference type="CDD" id="cd00384">
    <property type="entry name" value="ALAD_PBGS"/>
    <property type="match status" value="1"/>
</dbReference>
<dbReference type="UniPathway" id="UPA00251">
    <property type="reaction ID" value="UER00318"/>
</dbReference>
<dbReference type="Proteomes" id="UP000005439">
    <property type="component" value="Chromosome"/>
</dbReference>
<dbReference type="STRING" id="679936.Sulac_1341"/>
<feature type="binding site" evidence="13">
    <location>
        <position position="276"/>
    </location>
    <ligand>
        <name>5-aminolevulinate</name>
        <dbReference type="ChEBI" id="CHEBI:356416"/>
        <label>2</label>
    </ligand>
</feature>
<comment type="function">
    <text evidence="10">Catalyzes an early step in the biosynthesis of tetrapyrroles. Binds two molecules of 5-aminolevulinate per subunit, each at a distinct site, and catalyzes their condensation to form porphobilinogen.</text>
</comment>
<comment type="subunit">
    <text evidence="4 16">Homooctamer.</text>
</comment>
<evidence type="ECO:0000256" key="12">
    <source>
        <dbReference type="PIRSR" id="PIRSR001415-1"/>
    </source>
</evidence>
<dbReference type="PANTHER" id="PTHR11458">
    <property type="entry name" value="DELTA-AMINOLEVULINIC ACID DEHYDRATASE"/>
    <property type="match status" value="1"/>
</dbReference>
<evidence type="ECO:0000256" key="13">
    <source>
        <dbReference type="PIRSR" id="PIRSR001415-2"/>
    </source>
</evidence>
<dbReference type="SMART" id="SM01004">
    <property type="entry name" value="ALAD"/>
    <property type="match status" value="1"/>
</dbReference>
<evidence type="ECO:0000256" key="1">
    <source>
        <dbReference type="ARBA" id="ARBA00001947"/>
    </source>
</evidence>
<feature type="binding site" evidence="13">
    <location>
        <position position="207"/>
    </location>
    <ligand>
        <name>5-aminolevulinate</name>
        <dbReference type="ChEBI" id="CHEBI:356416"/>
        <label>1</label>
    </ligand>
</feature>
<keyword evidence="7" id="KW-0350">Heme biosynthesis</keyword>
<evidence type="ECO:0000256" key="16">
    <source>
        <dbReference type="RuleBase" id="RU000515"/>
    </source>
</evidence>
<dbReference type="GO" id="GO:0006782">
    <property type="term" value="P:protoporphyrinogen IX biosynthetic process"/>
    <property type="evidence" value="ECO:0007669"/>
    <property type="project" value="UniProtKB-UniPathway"/>
</dbReference>
<comment type="catalytic activity">
    <reaction evidence="11 16">
        <text>2 5-aminolevulinate = porphobilinogen + 2 H2O + H(+)</text>
        <dbReference type="Rhea" id="RHEA:24064"/>
        <dbReference type="ChEBI" id="CHEBI:15377"/>
        <dbReference type="ChEBI" id="CHEBI:15378"/>
        <dbReference type="ChEBI" id="CHEBI:58126"/>
        <dbReference type="ChEBI" id="CHEBI:356416"/>
        <dbReference type="EC" id="4.2.1.24"/>
    </reaction>
</comment>
<evidence type="ECO:0000256" key="5">
    <source>
        <dbReference type="ARBA" id="ARBA00012053"/>
    </source>
</evidence>
<evidence type="ECO:0000256" key="10">
    <source>
        <dbReference type="ARBA" id="ARBA00025628"/>
    </source>
</evidence>
<comment type="pathway">
    <text evidence="2">Porphyrin-containing compound metabolism; protoporphyrin-IX biosynthesis; coproporphyrinogen-III from 5-aminolevulinate: step 1/4.</text>
</comment>
<evidence type="ECO:0000256" key="11">
    <source>
        <dbReference type="ARBA" id="ARBA00047651"/>
    </source>
</evidence>
<dbReference type="Gene3D" id="3.20.20.70">
    <property type="entry name" value="Aldolase class I"/>
    <property type="match status" value="1"/>
</dbReference>
<feature type="binding site" evidence="14">
    <location>
        <position position="132"/>
    </location>
    <ligand>
        <name>Zn(2+)</name>
        <dbReference type="ChEBI" id="CHEBI:29105"/>
        <note>catalytic</note>
    </ligand>
</feature>
<dbReference type="PRINTS" id="PR00144">
    <property type="entry name" value="DALDHYDRTASE"/>
</dbReference>
<dbReference type="AlphaFoldDB" id="G8TWE0"/>
<reference evidence="18 19" key="2">
    <citation type="journal article" date="2012" name="Stand. Genomic Sci.">
        <title>Complete genome sequence of the moderately thermophilic mineral-sulfide-oxidizing firmicute Sulfobacillus acidophilus type strain (NAL(T)).</title>
        <authorList>
            <person name="Anderson I."/>
            <person name="Chertkov O."/>
            <person name="Chen A."/>
            <person name="Saunders E."/>
            <person name="Lapidus A."/>
            <person name="Nolan M."/>
            <person name="Lucas S."/>
            <person name="Hammon N."/>
            <person name="Deshpande S."/>
            <person name="Cheng J.F."/>
            <person name="Han C."/>
            <person name="Tapia R."/>
            <person name="Goodwin L.A."/>
            <person name="Pitluck S."/>
            <person name="Liolios K."/>
            <person name="Pagani I."/>
            <person name="Ivanova N."/>
            <person name="Mikhailova N."/>
            <person name="Pati A."/>
            <person name="Palaniappan K."/>
            <person name="Land M."/>
            <person name="Pan C."/>
            <person name="Rohde M."/>
            <person name="Pukall R."/>
            <person name="Goker M."/>
            <person name="Detter J.C."/>
            <person name="Woyke T."/>
            <person name="Bristow J."/>
            <person name="Eisen J.A."/>
            <person name="Markowitz V."/>
            <person name="Hugenholtz P."/>
            <person name="Kyrpides N.C."/>
            <person name="Klenk H.P."/>
            <person name="Mavromatis K."/>
        </authorList>
    </citation>
    <scope>NUCLEOTIDE SEQUENCE [LARGE SCALE GENOMIC DNA]</scope>
    <source>
        <strain evidence="19">ATCC 700253 / DSM 10332 / NAL</strain>
    </source>
</reference>
<dbReference type="InterPro" id="IPR030656">
    <property type="entry name" value="ALAD_AS"/>
</dbReference>
<dbReference type="InterPro" id="IPR013785">
    <property type="entry name" value="Aldolase_TIM"/>
</dbReference>
<dbReference type="SUPFAM" id="SSF51569">
    <property type="entry name" value="Aldolase"/>
    <property type="match status" value="1"/>
</dbReference>
<dbReference type="HOGENOM" id="CLU_035731_0_0_9"/>
<organism evidence="18 19">
    <name type="scientific">Sulfobacillus acidophilus (strain ATCC 700253 / DSM 10332 / NAL)</name>
    <dbReference type="NCBI Taxonomy" id="679936"/>
    <lineage>
        <taxon>Bacteria</taxon>
        <taxon>Bacillati</taxon>
        <taxon>Bacillota</taxon>
        <taxon>Clostridia</taxon>
        <taxon>Eubacteriales</taxon>
        <taxon>Clostridiales Family XVII. Incertae Sedis</taxon>
        <taxon>Sulfobacillus</taxon>
    </lineage>
</organism>
<gene>
    <name evidence="18" type="ordered locus">Sulac_1341</name>
</gene>
<comment type="cofactor">
    <cofactor evidence="1">
        <name>Zn(2+)</name>
        <dbReference type="ChEBI" id="CHEBI:29105"/>
    </cofactor>
</comment>
<dbReference type="PROSITE" id="PS00169">
    <property type="entry name" value="D_ALA_DEHYDRATASE"/>
    <property type="match status" value="1"/>
</dbReference>
<dbReference type="EMBL" id="CP003179">
    <property type="protein sequence ID" value="AEW04838.1"/>
    <property type="molecule type" value="Genomic_DNA"/>
</dbReference>
<evidence type="ECO:0000256" key="4">
    <source>
        <dbReference type="ARBA" id="ARBA00011823"/>
    </source>
</evidence>
<evidence type="ECO:0000256" key="8">
    <source>
        <dbReference type="ARBA" id="ARBA00023239"/>
    </source>
</evidence>
<dbReference type="PANTHER" id="PTHR11458:SF0">
    <property type="entry name" value="DELTA-AMINOLEVULINIC ACID DEHYDRATASE"/>
    <property type="match status" value="1"/>
</dbReference>
<keyword evidence="14" id="KW-0479">Metal-binding</keyword>
<evidence type="ECO:0000256" key="2">
    <source>
        <dbReference type="ARBA" id="ARBA00004694"/>
    </source>
</evidence>
<keyword evidence="8 16" id="KW-0456">Lyase</keyword>
<dbReference type="PATRIC" id="fig|679936.5.peg.1404"/>
<evidence type="ECO:0000256" key="6">
    <source>
        <dbReference type="ARBA" id="ARBA00020771"/>
    </source>
</evidence>
<feature type="binding site" evidence="15">
    <location>
        <position position="235"/>
    </location>
    <ligand>
        <name>Mg(2+)</name>
        <dbReference type="ChEBI" id="CHEBI:18420"/>
    </ligand>
</feature>